<feature type="region of interest" description="Disordered" evidence="1">
    <location>
        <begin position="426"/>
        <end position="495"/>
    </location>
</feature>
<dbReference type="AlphaFoldDB" id="A0AAQ3XAT0"/>
<feature type="compositionally biased region" description="Polar residues" evidence="1">
    <location>
        <begin position="481"/>
        <end position="493"/>
    </location>
</feature>
<reference evidence="2 3" key="1">
    <citation type="submission" date="2024-02" db="EMBL/GenBank/DDBJ databases">
        <title>High-quality chromosome-scale genome assembly of Pensacola bahiagrass (Paspalum notatum Flugge var. saurae).</title>
        <authorList>
            <person name="Vega J.M."/>
            <person name="Podio M."/>
            <person name="Orjuela J."/>
            <person name="Siena L.A."/>
            <person name="Pessino S.C."/>
            <person name="Combes M.C."/>
            <person name="Mariac C."/>
            <person name="Albertini E."/>
            <person name="Pupilli F."/>
            <person name="Ortiz J.P.A."/>
            <person name="Leblanc O."/>
        </authorList>
    </citation>
    <scope>NUCLEOTIDE SEQUENCE [LARGE SCALE GENOMIC DNA]</scope>
    <source>
        <strain evidence="2">R1</strain>
        <tissue evidence="2">Leaf</tissue>
    </source>
</reference>
<sequence>MGVLGNGSGWCFCSCGAKVERIKSTLLAAKGPAVASVSFPGGGGGGGVSVGGGGGAGGKGGSGFLIHRGLLLTTHGTIPSAAAAGAAEVRLSHGRLHARLVPQRFFITSPILDITIVGLDVVDNDSSSHGQQPHFLKTYLNPSLDLGSTVFLLGHNRRDFAVGEGKVVIATDNLIKFSTDEVLWHPGSAGFDMHGNLAFMVCDPMKIAPSTPNGYASASSTALLASRKDVPTQFGIPIPVVCEWLKQHWNGNLEDVSKPMMTPARLTTSRERSGRSSLGHLRYIKTSEREGGDVLSSLQIPPRPTWQHGACSSASAKISHGDRDSIGSHSFHGQQEMTSKMCKPKKEQADSIMDVSLPSGHSRSIRLPLPLKQMMPDENKNMSSRQALHGAHPSNLQINCGALHNVAYQENCWSEVQSSSSPLAISELGDEKDGFSSGEETMYSAETRESRNIPSPKEKKTEMVGRSQSLVNHSKWDSPKSVESSKGFTSKSHTFIPLRKPHLQAAAISQKSQDYFSPTVSSNMKKRNLSQTPMKPRQRSQVTSKWIT</sequence>
<proteinExistence type="predicted"/>
<dbReference type="PANTHER" id="PTHR35729">
    <property type="entry name" value="T1B9.12 PROTEIN"/>
    <property type="match status" value="1"/>
</dbReference>
<evidence type="ECO:0000313" key="2">
    <source>
        <dbReference type="EMBL" id="WVZ92038.1"/>
    </source>
</evidence>
<name>A0AAQ3XAT0_PASNO</name>
<feature type="region of interest" description="Disordered" evidence="1">
    <location>
        <begin position="509"/>
        <end position="548"/>
    </location>
</feature>
<evidence type="ECO:0000256" key="1">
    <source>
        <dbReference type="SAM" id="MobiDB-lite"/>
    </source>
</evidence>
<keyword evidence="3" id="KW-1185">Reference proteome</keyword>
<dbReference type="EMBL" id="CP144753">
    <property type="protein sequence ID" value="WVZ92038.1"/>
    <property type="molecule type" value="Genomic_DNA"/>
</dbReference>
<dbReference type="Proteomes" id="UP001341281">
    <property type="component" value="Chromosome 09"/>
</dbReference>
<gene>
    <name evidence="2" type="ORF">U9M48_038135</name>
</gene>
<evidence type="ECO:0000313" key="3">
    <source>
        <dbReference type="Proteomes" id="UP001341281"/>
    </source>
</evidence>
<accession>A0AAQ3XAT0</accession>
<feature type="compositionally biased region" description="Basic and acidic residues" evidence="1">
    <location>
        <begin position="446"/>
        <end position="463"/>
    </location>
</feature>
<organism evidence="2 3">
    <name type="scientific">Paspalum notatum var. saurae</name>
    <dbReference type="NCBI Taxonomy" id="547442"/>
    <lineage>
        <taxon>Eukaryota</taxon>
        <taxon>Viridiplantae</taxon>
        <taxon>Streptophyta</taxon>
        <taxon>Embryophyta</taxon>
        <taxon>Tracheophyta</taxon>
        <taxon>Spermatophyta</taxon>
        <taxon>Magnoliopsida</taxon>
        <taxon>Liliopsida</taxon>
        <taxon>Poales</taxon>
        <taxon>Poaceae</taxon>
        <taxon>PACMAD clade</taxon>
        <taxon>Panicoideae</taxon>
        <taxon>Andropogonodae</taxon>
        <taxon>Paspaleae</taxon>
        <taxon>Paspalinae</taxon>
        <taxon>Paspalum</taxon>
    </lineage>
</organism>
<protein>
    <submittedName>
        <fullName evidence="2">Uncharacterized protein</fullName>
    </submittedName>
</protein>
<dbReference type="PANTHER" id="PTHR35729:SF2">
    <property type="entry name" value="OS08G0528800 PROTEIN"/>
    <property type="match status" value="1"/>
</dbReference>